<dbReference type="SUPFAM" id="SSF50969">
    <property type="entry name" value="YVTN repeat-like/Quinoprotein amine dehydrogenase"/>
    <property type="match status" value="1"/>
</dbReference>
<evidence type="ECO:0000313" key="4">
    <source>
        <dbReference type="Proteomes" id="UP000646523"/>
    </source>
</evidence>
<keyword evidence="1" id="KW-0472">Membrane</keyword>
<organism evidence="3 4">
    <name type="scientific">Nonomuraea cavernae</name>
    <dbReference type="NCBI Taxonomy" id="2045107"/>
    <lineage>
        <taxon>Bacteria</taxon>
        <taxon>Bacillati</taxon>
        <taxon>Actinomycetota</taxon>
        <taxon>Actinomycetes</taxon>
        <taxon>Streptosporangiales</taxon>
        <taxon>Streptosporangiaceae</taxon>
        <taxon>Nonomuraea</taxon>
    </lineage>
</organism>
<proteinExistence type="predicted"/>
<keyword evidence="1" id="KW-1133">Transmembrane helix</keyword>
<evidence type="ECO:0000256" key="2">
    <source>
        <dbReference type="SAM" id="SignalP"/>
    </source>
</evidence>
<evidence type="ECO:0000313" key="3">
    <source>
        <dbReference type="EMBL" id="GGO71956.1"/>
    </source>
</evidence>
<keyword evidence="4" id="KW-1185">Reference proteome</keyword>
<feature type="transmembrane region" description="Helical" evidence="1">
    <location>
        <begin position="173"/>
        <end position="193"/>
    </location>
</feature>
<feature type="signal peptide" evidence="2">
    <location>
        <begin position="1"/>
        <end position="26"/>
    </location>
</feature>
<keyword evidence="1" id="KW-0812">Transmembrane</keyword>
<dbReference type="RefSeq" id="WP_189125541.1">
    <property type="nucleotide sequence ID" value="NZ_BMNH01000011.1"/>
</dbReference>
<reference evidence="3" key="1">
    <citation type="journal article" date="2014" name="Int. J. Syst. Evol. Microbiol.">
        <title>Complete genome sequence of Corynebacterium casei LMG S-19264T (=DSM 44701T), isolated from a smear-ripened cheese.</title>
        <authorList>
            <consortium name="US DOE Joint Genome Institute (JGI-PGF)"/>
            <person name="Walter F."/>
            <person name="Albersmeier A."/>
            <person name="Kalinowski J."/>
            <person name="Ruckert C."/>
        </authorList>
    </citation>
    <scope>NUCLEOTIDE SEQUENCE</scope>
    <source>
        <strain evidence="3">CGMCC 4.7368</strain>
    </source>
</reference>
<sequence>MRMMKFFWSAAVALSLWELLAEPLFAETVMVTCSSAGPLEWPQPVPAAQVAGFLGDWLGRLQPVLLALTAFWAIRSRPRGGPYAGRGGFPLPATLGLALALLPAALVEAEDRLSADMPFMWQECLNAQMTTPSFVVPRLILAWLLSPTTMVLLAGIVGAGIRPRLTELRATVLAVAAAVLAVFLPAALIGLPVNADGTPRYAVAGAGRPYVLDLETGEPVSLLPQATRTYFQYDLVVRDTEPGRYVAALTSLSGRHFRLYRLSMGDDGRITVGERLTPTLEGTVNGLAVSTEGRIAYGRITDDARFAGTLEREWPVSGYRLQWLDTRVLALPEHSVPAGVLATLDVGTGAIGEVAAPPEHEFTRPILPLPGGRQLRALGWPTRTLVLHEGTRLVRKVLTVDCGHIESLALDPTGRHALVGVDREAAEMDRSPLAGLPPCGGARSQLLRLDLETGRTRVVPGEQDPLVQAW</sequence>
<comment type="caution">
    <text evidence="3">The sequence shown here is derived from an EMBL/GenBank/DDBJ whole genome shotgun (WGS) entry which is preliminary data.</text>
</comment>
<feature type="chain" id="PRO_5038865479" evidence="2">
    <location>
        <begin position="27"/>
        <end position="470"/>
    </location>
</feature>
<dbReference type="InterPro" id="IPR011044">
    <property type="entry name" value="Quino_amine_DH_bsu"/>
</dbReference>
<dbReference type="Proteomes" id="UP000646523">
    <property type="component" value="Unassembled WGS sequence"/>
</dbReference>
<feature type="transmembrane region" description="Helical" evidence="1">
    <location>
        <begin position="87"/>
        <end position="107"/>
    </location>
</feature>
<accession>A0A918DKD3</accession>
<dbReference type="EMBL" id="BMNH01000011">
    <property type="protein sequence ID" value="GGO71956.1"/>
    <property type="molecule type" value="Genomic_DNA"/>
</dbReference>
<keyword evidence="2" id="KW-0732">Signal</keyword>
<gene>
    <name evidence="3" type="ORF">GCM10012289_38880</name>
</gene>
<protein>
    <submittedName>
        <fullName evidence="3">Uncharacterized protein</fullName>
    </submittedName>
</protein>
<name>A0A918DKD3_9ACTN</name>
<reference evidence="3" key="2">
    <citation type="submission" date="2020-09" db="EMBL/GenBank/DDBJ databases">
        <authorList>
            <person name="Sun Q."/>
            <person name="Zhou Y."/>
        </authorList>
    </citation>
    <scope>NUCLEOTIDE SEQUENCE</scope>
    <source>
        <strain evidence="3">CGMCC 4.7368</strain>
    </source>
</reference>
<evidence type="ECO:0000256" key="1">
    <source>
        <dbReference type="SAM" id="Phobius"/>
    </source>
</evidence>
<dbReference type="AlphaFoldDB" id="A0A918DKD3"/>
<feature type="transmembrane region" description="Helical" evidence="1">
    <location>
        <begin position="140"/>
        <end position="161"/>
    </location>
</feature>